<keyword evidence="2" id="KW-0732">Signal</keyword>
<dbReference type="Proteomes" id="UP000777438">
    <property type="component" value="Unassembled WGS sequence"/>
</dbReference>
<organism evidence="3 4">
    <name type="scientific">Thelonectria olida</name>
    <dbReference type="NCBI Taxonomy" id="1576542"/>
    <lineage>
        <taxon>Eukaryota</taxon>
        <taxon>Fungi</taxon>
        <taxon>Dikarya</taxon>
        <taxon>Ascomycota</taxon>
        <taxon>Pezizomycotina</taxon>
        <taxon>Sordariomycetes</taxon>
        <taxon>Hypocreomycetidae</taxon>
        <taxon>Hypocreales</taxon>
        <taxon>Nectriaceae</taxon>
        <taxon>Thelonectria</taxon>
    </lineage>
</organism>
<gene>
    <name evidence="3" type="ORF">B0T10DRAFT_31330</name>
</gene>
<name>A0A9P8WLC2_9HYPO</name>
<dbReference type="AlphaFoldDB" id="A0A9P8WLC2"/>
<dbReference type="OrthoDB" id="3942074at2759"/>
<evidence type="ECO:0000256" key="2">
    <source>
        <dbReference type="SAM" id="SignalP"/>
    </source>
</evidence>
<comment type="caution">
    <text evidence="3">The sequence shown here is derived from an EMBL/GenBank/DDBJ whole genome shotgun (WGS) entry which is preliminary data.</text>
</comment>
<protein>
    <recommendedName>
        <fullName evidence="5">Siderophore biosynthesis</fullName>
    </recommendedName>
</protein>
<evidence type="ECO:0000256" key="1">
    <source>
        <dbReference type="SAM" id="MobiDB-lite"/>
    </source>
</evidence>
<evidence type="ECO:0000313" key="4">
    <source>
        <dbReference type="Proteomes" id="UP000777438"/>
    </source>
</evidence>
<sequence>MRVTAAALLLAAAPALARTDLEGCTSSDGVYSPSGGTPYATRIWYVPDTGEICEFLDCGGGRAPPKTTVPGCPLYEGTATYSPSYLDMAASTTAAAVKSTTTQADEDESATITEAATTDEETATHRTTLSTKVAESESDEDTTVAAATTGTPVSAITTPSAGSHSGSGSGSNSTATGTESGSSSAETTSSTGGAASMPTAGALMGLMAGAAVYAGLL</sequence>
<feature type="chain" id="PRO_5040144268" description="Siderophore biosynthesis" evidence="2">
    <location>
        <begin position="18"/>
        <end position="217"/>
    </location>
</feature>
<proteinExistence type="predicted"/>
<feature type="signal peptide" evidence="2">
    <location>
        <begin position="1"/>
        <end position="17"/>
    </location>
</feature>
<evidence type="ECO:0000313" key="3">
    <source>
        <dbReference type="EMBL" id="KAH6900531.1"/>
    </source>
</evidence>
<reference evidence="3 4" key="1">
    <citation type="journal article" date="2021" name="Nat. Commun.">
        <title>Genetic determinants of endophytism in the Arabidopsis root mycobiome.</title>
        <authorList>
            <person name="Mesny F."/>
            <person name="Miyauchi S."/>
            <person name="Thiergart T."/>
            <person name="Pickel B."/>
            <person name="Atanasova L."/>
            <person name="Karlsson M."/>
            <person name="Huettel B."/>
            <person name="Barry K.W."/>
            <person name="Haridas S."/>
            <person name="Chen C."/>
            <person name="Bauer D."/>
            <person name="Andreopoulos W."/>
            <person name="Pangilinan J."/>
            <person name="LaButti K."/>
            <person name="Riley R."/>
            <person name="Lipzen A."/>
            <person name="Clum A."/>
            <person name="Drula E."/>
            <person name="Henrissat B."/>
            <person name="Kohler A."/>
            <person name="Grigoriev I.V."/>
            <person name="Martin F.M."/>
            <person name="Hacquard S."/>
        </authorList>
    </citation>
    <scope>NUCLEOTIDE SEQUENCE [LARGE SCALE GENOMIC DNA]</scope>
    <source>
        <strain evidence="3 4">MPI-CAGE-CH-0241</strain>
    </source>
</reference>
<accession>A0A9P8WLC2</accession>
<feature type="region of interest" description="Disordered" evidence="1">
    <location>
        <begin position="99"/>
        <end position="194"/>
    </location>
</feature>
<feature type="compositionally biased region" description="Low complexity" evidence="1">
    <location>
        <begin position="143"/>
        <end position="194"/>
    </location>
</feature>
<evidence type="ECO:0008006" key="5">
    <source>
        <dbReference type="Google" id="ProtNLM"/>
    </source>
</evidence>
<dbReference type="EMBL" id="JAGPYM010000001">
    <property type="protein sequence ID" value="KAH6900531.1"/>
    <property type="molecule type" value="Genomic_DNA"/>
</dbReference>
<keyword evidence="4" id="KW-1185">Reference proteome</keyword>